<dbReference type="EMBL" id="CP011412">
    <property type="protein sequence ID" value="AKH19745.1"/>
    <property type="molecule type" value="Genomic_DNA"/>
</dbReference>
<name>A0A0F7JY15_9GAMM</name>
<accession>A0A0F7JY15</accession>
<dbReference type="KEGG" id="seds:AAY24_04525"/>
<evidence type="ECO:0000313" key="1">
    <source>
        <dbReference type="EMBL" id="AKH19745.1"/>
    </source>
</evidence>
<dbReference type="Proteomes" id="UP000034410">
    <property type="component" value="Chromosome"/>
</dbReference>
<organism evidence="1 2">
    <name type="scientific">Sedimenticola thiotaurini</name>
    <dbReference type="NCBI Taxonomy" id="1543721"/>
    <lineage>
        <taxon>Bacteria</taxon>
        <taxon>Pseudomonadati</taxon>
        <taxon>Pseudomonadota</taxon>
        <taxon>Gammaproteobacteria</taxon>
        <taxon>Chromatiales</taxon>
        <taxon>Sedimenticolaceae</taxon>
        <taxon>Sedimenticola</taxon>
    </lineage>
</organism>
<gene>
    <name evidence="1" type="ORF">AAY24_04525</name>
</gene>
<dbReference type="OrthoDB" id="9181667at2"/>
<dbReference type="RefSeq" id="WP_046858681.1">
    <property type="nucleotide sequence ID" value="NZ_CP011412.1"/>
</dbReference>
<protein>
    <submittedName>
        <fullName evidence="1">Uncharacterized protein</fullName>
    </submittedName>
</protein>
<proteinExistence type="predicted"/>
<dbReference type="AlphaFoldDB" id="A0A0F7JY15"/>
<sequence length="110" mass="12360">MKFSKLKIGQLFVYKGVQMKKSGPLQALETATGKEKMIMRAAVVTPLDTLPEEGTERTPDLGELKQAIARYHQTTLALLGSGQEPQAEKRIEEAYGEIRRLLEQWEQSVT</sequence>
<reference evidence="1 2" key="1">
    <citation type="journal article" date="2015" name="Genome Announc.">
        <title>Complete Genome Sequence of Sedimenticola thiotaurini Strain SIP-G1, a Polyphosphate- and Polyhydroxyalkanoate-Accumulating Sulfur-Oxidizing Gammaproteobacterium Isolated from Salt Marsh Sediments.</title>
        <authorList>
            <person name="Flood B.E."/>
            <person name="Jones D.S."/>
            <person name="Bailey J.V."/>
        </authorList>
    </citation>
    <scope>NUCLEOTIDE SEQUENCE [LARGE SCALE GENOMIC DNA]</scope>
    <source>
        <strain evidence="1 2">SIP-G1</strain>
    </source>
</reference>
<keyword evidence="2" id="KW-1185">Reference proteome</keyword>
<evidence type="ECO:0000313" key="2">
    <source>
        <dbReference type="Proteomes" id="UP000034410"/>
    </source>
</evidence>